<evidence type="ECO:0008006" key="3">
    <source>
        <dbReference type="Google" id="ProtNLM"/>
    </source>
</evidence>
<dbReference type="Proteomes" id="UP000216101">
    <property type="component" value="Unassembled WGS sequence"/>
</dbReference>
<dbReference type="PIRSF" id="PIRSF029688">
    <property type="entry name" value="UCP29688_pentapep"/>
    <property type="match status" value="1"/>
</dbReference>
<dbReference type="SUPFAM" id="SSF141571">
    <property type="entry name" value="Pentapeptide repeat-like"/>
    <property type="match status" value="1"/>
</dbReference>
<comment type="caution">
    <text evidence="1">The sequence shown here is derived from an EMBL/GenBank/DDBJ whole genome shotgun (WGS) entry which is preliminary data.</text>
</comment>
<reference evidence="2" key="1">
    <citation type="submission" date="2017-05" db="EMBL/GenBank/DDBJ databases">
        <authorList>
            <person name="Barney B.M."/>
        </authorList>
    </citation>
    <scope>NUCLEOTIDE SEQUENCE [LARGE SCALE GENOMIC DNA]</scope>
    <source>
        <strain evidence="2">PSBB022</strain>
    </source>
</reference>
<dbReference type="EMBL" id="NHNI01000001">
    <property type="protein sequence ID" value="OZY86294.1"/>
    <property type="molecule type" value="Genomic_DNA"/>
</dbReference>
<name>A0A266Q8T9_9GAMM</name>
<dbReference type="Gene3D" id="2.160.20.80">
    <property type="entry name" value="E3 ubiquitin-protein ligase SopA"/>
    <property type="match status" value="1"/>
</dbReference>
<sequence length="116" mass="13353">MTKPILHQNPLYQLLKAERVAEFNQRKARGEVKEGMLRGGDFRGLDLRELDADGLDLRDAYFRGADLRGVDFRNTQLEGASFCQAHFSGAFFPREISAEELRLSYDIGIRVRYNTR</sequence>
<organism evidence="1 2">
    <name type="scientific">Cellvibrio mixtus</name>
    <dbReference type="NCBI Taxonomy" id="39650"/>
    <lineage>
        <taxon>Bacteria</taxon>
        <taxon>Pseudomonadati</taxon>
        <taxon>Pseudomonadota</taxon>
        <taxon>Gammaproteobacteria</taxon>
        <taxon>Cellvibrionales</taxon>
        <taxon>Cellvibrionaceae</taxon>
        <taxon>Cellvibrio</taxon>
    </lineage>
</organism>
<proteinExistence type="predicted"/>
<evidence type="ECO:0000313" key="2">
    <source>
        <dbReference type="Proteomes" id="UP000216101"/>
    </source>
</evidence>
<dbReference type="InterPro" id="IPR016933">
    <property type="entry name" value="UCP029688_pentapep"/>
</dbReference>
<dbReference type="AlphaFoldDB" id="A0A266Q8T9"/>
<gene>
    <name evidence="1" type="ORF">CBP51_04510</name>
</gene>
<dbReference type="InterPro" id="IPR001646">
    <property type="entry name" value="5peptide_repeat"/>
</dbReference>
<dbReference type="Pfam" id="PF00805">
    <property type="entry name" value="Pentapeptide"/>
    <property type="match status" value="1"/>
</dbReference>
<dbReference type="RefSeq" id="WP_078043633.1">
    <property type="nucleotide sequence ID" value="NZ_NHNI01000001.1"/>
</dbReference>
<evidence type="ECO:0000313" key="1">
    <source>
        <dbReference type="EMBL" id="OZY86294.1"/>
    </source>
</evidence>
<keyword evidence="2" id="KW-1185">Reference proteome</keyword>
<dbReference type="STRING" id="1209072.GCA_000766945_03746"/>
<protein>
    <recommendedName>
        <fullName evidence="3">Low-complexity protein</fullName>
    </recommendedName>
</protein>
<accession>A0A266Q8T9</accession>